<feature type="transmembrane region" description="Helical" evidence="1">
    <location>
        <begin position="178"/>
        <end position="197"/>
    </location>
</feature>
<comment type="caution">
    <text evidence="3">The sequence shown here is derived from an EMBL/GenBank/DDBJ whole genome shotgun (WGS) entry which is preliminary data.</text>
</comment>
<feature type="transmembrane region" description="Helical" evidence="1">
    <location>
        <begin position="35"/>
        <end position="58"/>
    </location>
</feature>
<keyword evidence="2" id="KW-0732">Signal</keyword>
<dbReference type="OrthoDB" id="9808192at2"/>
<feature type="chain" id="PRO_5005563025" evidence="2">
    <location>
        <begin position="20"/>
        <end position="233"/>
    </location>
</feature>
<dbReference type="EMBL" id="LGVV01000061">
    <property type="protein sequence ID" value="KNX40244.1"/>
    <property type="molecule type" value="Genomic_DNA"/>
</dbReference>
<keyword evidence="1" id="KW-0472">Membrane</keyword>
<feature type="transmembrane region" description="Helical" evidence="1">
    <location>
        <begin position="65"/>
        <end position="84"/>
    </location>
</feature>
<accession>A0A0L6CR41</accession>
<feature type="signal peptide" evidence="2">
    <location>
        <begin position="1"/>
        <end position="19"/>
    </location>
</feature>
<proteinExistence type="predicted"/>
<dbReference type="PATRIC" id="fig|74031.6.peg.3290"/>
<evidence type="ECO:0000256" key="2">
    <source>
        <dbReference type="SAM" id="SignalP"/>
    </source>
</evidence>
<dbReference type="Pfam" id="PF04955">
    <property type="entry name" value="HupE_UreJ"/>
    <property type="match status" value="1"/>
</dbReference>
<dbReference type="RefSeq" id="WP_160316384.1">
    <property type="nucleotide sequence ID" value="NZ_CP118494.1"/>
</dbReference>
<keyword evidence="1" id="KW-1133">Transmembrane helix</keyword>
<feature type="transmembrane region" description="Helical" evidence="1">
    <location>
        <begin position="117"/>
        <end position="139"/>
    </location>
</feature>
<keyword evidence="4" id="KW-1185">Reference proteome</keyword>
<name>A0A0L6CR41_9RHOB</name>
<feature type="transmembrane region" description="Helical" evidence="1">
    <location>
        <begin position="145"/>
        <end position="166"/>
    </location>
</feature>
<evidence type="ECO:0000256" key="1">
    <source>
        <dbReference type="SAM" id="Phobius"/>
    </source>
</evidence>
<protein>
    <submittedName>
        <fullName evidence="3">HupE / UreJ protein</fullName>
    </submittedName>
</protein>
<sequence length="233" mass="23411">MTRLLAILFATLAAMPAFAHDAAGGEAPQSMWHGFLGGLAHPVIGLDHLAFVVLVGLAAAGASRLVAGPAAFIAATLIGTLLHVNGVVLPVAWAVIGMATLVLAGLLIAGRQVSGPLALAGFAFAGLFHGWAYGAAVIGSTPMPIVAYLAGFGLIQFAISGVVALAARSLTMESPAWLRSHTVAAVCAGVGLAFFAIEAKTVAAGTVIPVADEAQASADHDGGHVHDHDHDHD</sequence>
<dbReference type="InterPro" id="IPR007038">
    <property type="entry name" value="HupE_UreJ"/>
</dbReference>
<dbReference type="AlphaFoldDB" id="A0A0L6CR41"/>
<feature type="transmembrane region" description="Helical" evidence="1">
    <location>
        <begin position="90"/>
        <end position="110"/>
    </location>
</feature>
<evidence type="ECO:0000313" key="4">
    <source>
        <dbReference type="Proteomes" id="UP000037046"/>
    </source>
</evidence>
<evidence type="ECO:0000313" key="3">
    <source>
        <dbReference type="EMBL" id="KNX40244.1"/>
    </source>
</evidence>
<keyword evidence="1" id="KW-0812">Transmembrane</keyword>
<reference evidence="4" key="1">
    <citation type="submission" date="2015-07" db="EMBL/GenBank/DDBJ databases">
        <title>Draft Genome Sequence of Roseovarius tolerans EL-164, a producer of N-Acylated Alanine Methyl Esters (NAMEs).</title>
        <authorList>
            <person name="Voget S."/>
            <person name="Bruns H."/>
            <person name="Wagner-Doebler I."/>
            <person name="Schulz S."/>
            <person name="Daniel R."/>
        </authorList>
    </citation>
    <scope>NUCLEOTIDE SEQUENCE [LARGE SCALE GENOMIC DNA]</scope>
    <source>
        <strain evidence="4">EL-164</strain>
    </source>
</reference>
<gene>
    <name evidence="3" type="ORF">ROTO_32210</name>
</gene>
<organism evidence="3 4">
    <name type="scientific">Roseovarius tolerans</name>
    <dbReference type="NCBI Taxonomy" id="74031"/>
    <lineage>
        <taxon>Bacteria</taxon>
        <taxon>Pseudomonadati</taxon>
        <taxon>Pseudomonadota</taxon>
        <taxon>Alphaproteobacteria</taxon>
        <taxon>Rhodobacterales</taxon>
        <taxon>Roseobacteraceae</taxon>
        <taxon>Roseovarius</taxon>
    </lineage>
</organism>
<dbReference type="Proteomes" id="UP000037046">
    <property type="component" value="Unassembled WGS sequence"/>
</dbReference>